<dbReference type="Proteomes" id="UP000295832">
    <property type="component" value="Unassembled WGS sequence"/>
</dbReference>
<dbReference type="RefSeq" id="WP_134116040.1">
    <property type="nucleotide sequence ID" value="NZ_SOEG01000008.1"/>
</dbReference>
<sequence length="128" mass="14257">MSRTVSVADLAATITEEVKKYTNDVQQGIKKEVKSTATKVKKEIKDKSPRDTGEYADGWSRRTSTRGGQVEVTIYNKDKPQLTHLLEFGHALKDGGRVDGTPHIRVGYENNINEMLRNIEKIIKNGGG</sequence>
<feature type="region of interest" description="Disordered" evidence="1">
    <location>
        <begin position="40"/>
        <end position="63"/>
    </location>
</feature>
<evidence type="ECO:0000256" key="1">
    <source>
        <dbReference type="SAM" id="MobiDB-lite"/>
    </source>
</evidence>
<evidence type="ECO:0000313" key="2">
    <source>
        <dbReference type="EMBL" id="TDX52141.1"/>
    </source>
</evidence>
<organism evidence="2 3">
    <name type="scientific">Orenia marismortui</name>
    <dbReference type="NCBI Taxonomy" id="46469"/>
    <lineage>
        <taxon>Bacteria</taxon>
        <taxon>Bacillati</taxon>
        <taxon>Bacillota</taxon>
        <taxon>Clostridia</taxon>
        <taxon>Halanaerobiales</taxon>
        <taxon>Halobacteroidaceae</taxon>
        <taxon>Orenia</taxon>
    </lineage>
</organism>
<reference evidence="2 3" key="1">
    <citation type="submission" date="2019-03" db="EMBL/GenBank/DDBJ databases">
        <title>Subsurface microbial communities from deep shales in Ohio and West Virginia, USA.</title>
        <authorList>
            <person name="Wrighton K."/>
        </authorList>
    </citation>
    <scope>NUCLEOTIDE SEQUENCE [LARGE SCALE GENOMIC DNA]</scope>
    <source>
        <strain evidence="2 3">MSL 6dP</strain>
    </source>
</reference>
<proteinExistence type="predicted"/>
<dbReference type="AlphaFoldDB" id="A0A4R8GZF9"/>
<accession>A0A4R8GZF9</accession>
<keyword evidence="3" id="KW-1185">Reference proteome</keyword>
<name>A0A4R8GZF9_9FIRM</name>
<dbReference type="InterPro" id="IPR010064">
    <property type="entry name" value="HK97-gp10_tail"/>
</dbReference>
<dbReference type="Pfam" id="PF04883">
    <property type="entry name" value="HK97-gp10_like"/>
    <property type="match status" value="1"/>
</dbReference>
<gene>
    <name evidence="2" type="ORF">C7959_10863</name>
</gene>
<feature type="compositionally biased region" description="Basic and acidic residues" evidence="1">
    <location>
        <begin position="40"/>
        <end position="53"/>
    </location>
</feature>
<comment type="caution">
    <text evidence="2">The sequence shown here is derived from an EMBL/GenBank/DDBJ whole genome shotgun (WGS) entry which is preliminary data.</text>
</comment>
<protein>
    <submittedName>
        <fullName evidence="2">Bacteriophage HK97-gp10 putative tail-component</fullName>
    </submittedName>
</protein>
<evidence type="ECO:0000313" key="3">
    <source>
        <dbReference type="Proteomes" id="UP000295832"/>
    </source>
</evidence>
<dbReference type="EMBL" id="SOEG01000008">
    <property type="protein sequence ID" value="TDX52141.1"/>
    <property type="molecule type" value="Genomic_DNA"/>
</dbReference>